<dbReference type="InterPro" id="IPR000182">
    <property type="entry name" value="GNAT_dom"/>
</dbReference>
<dbReference type="Gene3D" id="3.40.630.30">
    <property type="match status" value="1"/>
</dbReference>
<name>A0A4U7KPG4_9BASI</name>
<dbReference type="SUPFAM" id="SSF55729">
    <property type="entry name" value="Acyl-CoA N-acyltransferases (Nat)"/>
    <property type="match status" value="1"/>
</dbReference>
<evidence type="ECO:0000256" key="1">
    <source>
        <dbReference type="SAM" id="MobiDB-lite"/>
    </source>
</evidence>
<feature type="compositionally biased region" description="Polar residues" evidence="1">
    <location>
        <begin position="255"/>
        <end position="266"/>
    </location>
</feature>
<dbReference type="Proteomes" id="UP000306050">
    <property type="component" value="Chromosome SGRAM_5"/>
</dbReference>
<feature type="domain" description="N-acetyltransferase" evidence="2">
    <location>
        <begin position="65"/>
        <end position="232"/>
    </location>
</feature>
<dbReference type="AlphaFoldDB" id="A0A4U7KPG4"/>
<evidence type="ECO:0000313" key="3">
    <source>
        <dbReference type="EMBL" id="TKY86224.1"/>
    </source>
</evidence>
<accession>A0A4U7KPG4</accession>
<evidence type="ECO:0000313" key="4">
    <source>
        <dbReference type="Proteomes" id="UP000306050"/>
    </source>
</evidence>
<organism evidence="3 4">
    <name type="scientific">Sporisorium graminicola</name>
    <dbReference type="NCBI Taxonomy" id="280036"/>
    <lineage>
        <taxon>Eukaryota</taxon>
        <taxon>Fungi</taxon>
        <taxon>Dikarya</taxon>
        <taxon>Basidiomycota</taxon>
        <taxon>Ustilaginomycotina</taxon>
        <taxon>Ustilaginomycetes</taxon>
        <taxon>Ustilaginales</taxon>
        <taxon>Ustilaginaceae</taxon>
        <taxon>Sporisorium</taxon>
    </lineage>
</organism>
<proteinExistence type="predicted"/>
<feature type="region of interest" description="Disordered" evidence="1">
    <location>
        <begin position="22"/>
        <end position="56"/>
    </location>
</feature>
<dbReference type="Pfam" id="PF00583">
    <property type="entry name" value="Acetyltransf_1"/>
    <property type="match status" value="1"/>
</dbReference>
<protein>
    <recommendedName>
        <fullName evidence="2">N-acetyltransferase domain-containing protein</fullName>
    </recommendedName>
</protein>
<dbReference type="GeneID" id="40727944"/>
<dbReference type="PROSITE" id="PS51186">
    <property type="entry name" value="GNAT"/>
    <property type="match status" value="1"/>
</dbReference>
<evidence type="ECO:0000259" key="2">
    <source>
        <dbReference type="PROSITE" id="PS51186"/>
    </source>
</evidence>
<sequence>MDLKEADWSALLLPTTSASASAYSQSGVAQPSPSAQSSPSTSANGESSISSSTHAARRSTASNVANLLTLTELRKAAWARIYASGISTGNAAISTTRVPTWKQFDALMIRRHRYIAVDPRDNRTLGWVACLDPYPQWSYLYDDDKNGDAGLELPDGRQGRVAEVQVMVAEAERHRGVGTFLVKSVLASLAADRTYSMVQASFFVENQAARRLLEKCGFDKGQETTCAVKMLDGPQKGSERRLITVEHRFSPCNEPPTQKQQRSNSADPPIAIDTTINPTSLLKRPRQE</sequence>
<dbReference type="EMBL" id="SRRM01000018">
    <property type="protein sequence ID" value="TKY86224.1"/>
    <property type="molecule type" value="Genomic_DNA"/>
</dbReference>
<dbReference type="InterPro" id="IPR016181">
    <property type="entry name" value="Acyl_CoA_acyltransferase"/>
</dbReference>
<reference evidence="3 4" key="1">
    <citation type="submission" date="2019-05" db="EMBL/GenBank/DDBJ databases">
        <title>Sporisorium graminicola CBS 10092 draft sequencing and annotation.</title>
        <authorList>
            <person name="Solano-Gonzalez S."/>
            <person name="Caddick M.X."/>
            <person name="Darby A."/>
        </authorList>
    </citation>
    <scope>NUCLEOTIDE SEQUENCE [LARGE SCALE GENOMIC DNA]</scope>
    <source>
        <strain evidence="3 4">CBS 10092</strain>
    </source>
</reference>
<dbReference type="OrthoDB" id="2545846at2759"/>
<dbReference type="RefSeq" id="XP_029738209.1">
    <property type="nucleotide sequence ID" value="XM_029885643.1"/>
</dbReference>
<dbReference type="KEGG" id="sgra:EX895_005049"/>
<comment type="caution">
    <text evidence="3">The sequence shown here is derived from an EMBL/GenBank/DDBJ whole genome shotgun (WGS) entry which is preliminary data.</text>
</comment>
<keyword evidence="4" id="KW-1185">Reference proteome</keyword>
<feature type="region of interest" description="Disordered" evidence="1">
    <location>
        <begin position="249"/>
        <end position="288"/>
    </location>
</feature>
<dbReference type="GO" id="GO:0016747">
    <property type="term" value="F:acyltransferase activity, transferring groups other than amino-acyl groups"/>
    <property type="evidence" value="ECO:0007669"/>
    <property type="project" value="InterPro"/>
</dbReference>
<gene>
    <name evidence="3" type="ORF">EX895_005049</name>
</gene>